<name>A0A538T3H9_UNCEI</name>
<comment type="caution">
    <text evidence="2">The sequence shown here is derived from an EMBL/GenBank/DDBJ whole genome shotgun (WGS) entry which is preliminary data.</text>
</comment>
<feature type="compositionally biased region" description="Pro residues" evidence="1">
    <location>
        <begin position="178"/>
        <end position="187"/>
    </location>
</feature>
<dbReference type="Proteomes" id="UP000316852">
    <property type="component" value="Unassembled WGS sequence"/>
</dbReference>
<gene>
    <name evidence="2" type="ORF">E6K76_08440</name>
</gene>
<evidence type="ECO:0000313" key="2">
    <source>
        <dbReference type="EMBL" id="TMQ58192.1"/>
    </source>
</evidence>
<feature type="region of interest" description="Disordered" evidence="1">
    <location>
        <begin position="158"/>
        <end position="187"/>
    </location>
</feature>
<dbReference type="AlphaFoldDB" id="A0A538T3H9"/>
<proteinExistence type="predicted"/>
<dbReference type="Pfam" id="PF16258">
    <property type="entry name" value="DUF4912"/>
    <property type="match status" value="1"/>
</dbReference>
<reference evidence="2 3" key="1">
    <citation type="journal article" date="2019" name="Nat. Microbiol.">
        <title>Mediterranean grassland soil C-N compound turnover is dependent on rainfall and depth, and is mediated by genomically divergent microorganisms.</title>
        <authorList>
            <person name="Diamond S."/>
            <person name="Andeer P.F."/>
            <person name="Li Z."/>
            <person name="Crits-Christoph A."/>
            <person name="Burstein D."/>
            <person name="Anantharaman K."/>
            <person name="Lane K.R."/>
            <person name="Thomas B.C."/>
            <person name="Pan C."/>
            <person name="Northen T.R."/>
            <person name="Banfield J.F."/>
        </authorList>
    </citation>
    <scope>NUCLEOTIDE SEQUENCE [LARGE SCALE GENOMIC DNA]</scope>
    <source>
        <strain evidence="2">WS_6</strain>
    </source>
</reference>
<dbReference type="InterPro" id="IPR032585">
    <property type="entry name" value="DUF4912"/>
</dbReference>
<accession>A0A538T3H9</accession>
<sequence>MSSFDRLAPAQPAVGGPPLSTLRGRRYGEDRLYLLVRDPRSVLAVWELTAGLHARAQGIARDHKSPLRYQIRIERREQERAPGAVLTSVELPDALGGERWYVKLPRAGGQCRALLGLALHDAFEVLLRSSWVPVPPDGPCAEEGEWSLTPEARAWLLERSRAEGGPGGGPSSAARYLAPPPPGKPRP</sequence>
<dbReference type="EMBL" id="VBOW01000039">
    <property type="protein sequence ID" value="TMQ58192.1"/>
    <property type="molecule type" value="Genomic_DNA"/>
</dbReference>
<evidence type="ECO:0000313" key="3">
    <source>
        <dbReference type="Proteomes" id="UP000316852"/>
    </source>
</evidence>
<evidence type="ECO:0000256" key="1">
    <source>
        <dbReference type="SAM" id="MobiDB-lite"/>
    </source>
</evidence>
<organism evidence="2 3">
    <name type="scientific">Eiseniibacteriota bacterium</name>
    <dbReference type="NCBI Taxonomy" id="2212470"/>
    <lineage>
        <taxon>Bacteria</taxon>
        <taxon>Candidatus Eiseniibacteriota</taxon>
    </lineage>
</organism>
<protein>
    <submittedName>
        <fullName evidence="2">DUF4912 domain-containing protein</fullName>
    </submittedName>
</protein>
<feature type="region of interest" description="Disordered" evidence="1">
    <location>
        <begin position="1"/>
        <end position="21"/>
    </location>
</feature>